<keyword evidence="2" id="KW-1185">Reference proteome</keyword>
<evidence type="ECO:0000313" key="2">
    <source>
        <dbReference type="Proteomes" id="UP001596103"/>
    </source>
</evidence>
<evidence type="ECO:0000313" key="1">
    <source>
        <dbReference type="EMBL" id="MFC5427543.1"/>
    </source>
</evidence>
<proteinExistence type="predicted"/>
<accession>A0ABW0J3D5</accession>
<protein>
    <recommendedName>
        <fullName evidence="3">Integrase</fullName>
    </recommendedName>
</protein>
<dbReference type="RefSeq" id="WP_377709019.1">
    <property type="nucleotide sequence ID" value="NZ_JBHSMP010000005.1"/>
</dbReference>
<dbReference type="Proteomes" id="UP001596103">
    <property type="component" value="Unassembled WGS sequence"/>
</dbReference>
<name>A0ABW0J3D5_9BURK</name>
<organism evidence="1 2">
    <name type="scientific">Paraburkholderia denitrificans</name>
    <dbReference type="NCBI Taxonomy" id="694025"/>
    <lineage>
        <taxon>Bacteria</taxon>
        <taxon>Pseudomonadati</taxon>
        <taxon>Pseudomonadota</taxon>
        <taxon>Betaproteobacteria</taxon>
        <taxon>Burkholderiales</taxon>
        <taxon>Burkholderiaceae</taxon>
        <taxon>Paraburkholderia</taxon>
    </lineage>
</organism>
<evidence type="ECO:0008006" key="3">
    <source>
        <dbReference type="Google" id="ProtNLM"/>
    </source>
</evidence>
<comment type="caution">
    <text evidence="1">The sequence shown here is derived from an EMBL/GenBank/DDBJ whole genome shotgun (WGS) entry which is preliminary data.</text>
</comment>
<reference evidence="2" key="1">
    <citation type="journal article" date="2019" name="Int. J. Syst. Evol. Microbiol.">
        <title>The Global Catalogue of Microorganisms (GCM) 10K type strain sequencing project: providing services to taxonomists for standard genome sequencing and annotation.</title>
        <authorList>
            <consortium name="The Broad Institute Genomics Platform"/>
            <consortium name="The Broad Institute Genome Sequencing Center for Infectious Disease"/>
            <person name="Wu L."/>
            <person name="Ma J."/>
        </authorList>
    </citation>
    <scope>NUCLEOTIDE SEQUENCE [LARGE SCALE GENOMIC DNA]</scope>
    <source>
        <strain evidence="2">CCUG 56042</strain>
    </source>
</reference>
<gene>
    <name evidence="1" type="ORF">ACFPTO_01770</name>
</gene>
<sequence length="72" mass="8437">MDYEAIRRERLKRTATPIKHDFKHNSQQRVQRQIKKARAFEKARANIMRDYRALLPGSNPDQTRIDAGSTLA</sequence>
<dbReference type="EMBL" id="JBHSMP010000005">
    <property type="protein sequence ID" value="MFC5427543.1"/>
    <property type="molecule type" value="Genomic_DNA"/>
</dbReference>